<comment type="caution">
    <text evidence="1">The sequence shown here is derived from an EMBL/GenBank/DDBJ whole genome shotgun (WGS) entry which is preliminary data.</text>
</comment>
<evidence type="ECO:0000313" key="1">
    <source>
        <dbReference type="EMBL" id="MDQ9172486.1"/>
    </source>
</evidence>
<sequence>MTFLNRSEKRSRKRFMYKTIIFILPKSGSPDLIPHQEYVHLVRGDASAPKYAKQQVRIADWYVKMDGNRPVEIENETYGLLNFDATGHVTWPSEAAHGATMAGNPLPENSEAHVWLPTLEEKATLHEMVFQSKFHHG</sequence>
<protein>
    <submittedName>
        <fullName evidence="1">Uncharacterized protein</fullName>
    </submittedName>
</protein>
<gene>
    <name evidence="1" type="ORF">Q8A64_18975</name>
</gene>
<dbReference type="Proteomes" id="UP001225596">
    <property type="component" value="Unassembled WGS sequence"/>
</dbReference>
<accession>A0ABU1BVJ7</accession>
<dbReference type="RefSeq" id="WP_338438559.1">
    <property type="nucleotide sequence ID" value="NZ_JAUYVH010000033.1"/>
</dbReference>
<organism evidence="1 2">
    <name type="scientific">Keguizhuia sedimenti</name>
    <dbReference type="NCBI Taxonomy" id="3064264"/>
    <lineage>
        <taxon>Bacteria</taxon>
        <taxon>Pseudomonadati</taxon>
        <taxon>Pseudomonadota</taxon>
        <taxon>Betaproteobacteria</taxon>
        <taxon>Burkholderiales</taxon>
        <taxon>Oxalobacteraceae</taxon>
        <taxon>Keguizhuia</taxon>
    </lineage>
</organism>
<evidence type="ECO:0000313" key="2">
    <source>
        <dbReference type="Proteomes" id="UP001225596"/>
    </source>
</evidence>
<proteinExistence type="predicted"/>
<reference evidence="1 2" key="1">
    <citation type="submission" date="2023-08" db="EMBL/GenBank/DDBJ databases">
        <title>Oxalobacteraceae gen .nov., isolated from river sludge outside the plant.</title>
        <authorList>
            <person name="Zhao S.Y."/>
        </authorList>
    </citation>
    <scope>NUCLEOTIDE SEQUENCE [LARGE SCALE GENOMIC DNA]</scope>
    <source>
        <strain evidence="1 2">R-40</strain>
    </source>
</reference>
<keyword evidence="2" id="KW-1185">Reference proteome</keyword>
<dbReference type="EMBL" id="JAUYVH010000033">
    <property type="protein sequence ID" value="MDQ9172486.1"/>
    <property type="molecule type" value="Genomic_DNA"/>
</dbReference>
<name>A0ABU1BVJ7_9BURK</name>